<dbReference type="CDD" id="cd10527">
    <property type="entry name" value="SET_LSMT"/>
    <property type="match status" value="1"/>
</dbReference>
<dbReference type="EC" id="2.1.1.-" evidence="2"/>
<feature type="compositionally biased region" description="Basic and acidic residues" evidence="1">
    <location>
        <begin position="313"/>
        <end position="322"/>
    </location>
</feature>
<dbReference type="Proteomes" id="UP001224775">
    <property type="component" value="Unassembled WGS sequence"/>
</dbReference>
<dbReference type="GO" id="GO:0016279">
    <property type="term" value="F:protein-lysine N-methyltransferase activity"/>
    <property type="evidence" value="ECO:0007669"/>
    <property type="project" value="TreeGrafter"/>
</dbReference>
<dbReference type="Gene3D" id="3.90.1410.10">
    <property type="entry name" value="set domain protein methyltransferase, domain 1"/>
    <property type="match status" value="1"/>
</dbReference>
<name>A0AAD8XT01_9STRA</name>
<dbReference type="AlphaFoldDB" id="A0AAD8XT01"/>
<keyword evidence="2" id="KW-0808">Transferase</keyword>
<feature type="compositionally biased region" description="Acidic residues" evidence="1">
    <location>
        <begin position="299"/>
        <end position="309"/>
    </location>
</feature>
<evidence type="ECO:0000256" key="1">
    <source>
        <dbReference type="SAM" id="MobiDB-lite"/>
    </source>
</evidence>
<evidence type="ECO:0000313" key="3">
    <source>
        <dbReference type="Proteomes" id="UP001224775"/>
    </source>
</evidence>
<sequence length="620" mass="68488">MMTSIMLGGTKQANDDDDEDLGSIWSNAVKWINSNGGFVHSSLRYNESQRQVYLDTSPSSCGGAIDAGTTLLRIPDACLPSLHSVERDEEFGKSLFGVVHSLEASLYHDAQDVVVALFLARQQQQQQQSPSFYEPYIATLPVSSNTSLTNDGVNSSVCNNNIKLLPRQWDSETLKRRLYGTSLYKRIINEQNGIKCEYELIKTAWMRQQKEQQQSSPTTKDDQKQTSQSSLFPTCEQYDNMMSLVTSRGFDGLGYDGVDVMIPLLDLLNHVRGQGVDNTANGDGSGGVAHVRYERYHEEDNETDEDGSGDGEPTTKRIKTDIDDSTTATNNIRSNNSGGGERGGVKVTAGQSIVANGTKLQMTYGAKSNSTLLGRYGFCIADNVEPDGSCNDVVEIELKEEAPPVTLQRGPKSYTYGPFIKALKVFNKHLQDESVNDDADDRGEEDDNDDGGLQAFLDNCEEDDYEDDDDDEEGGDDLDDMMYNPTSFGDDEQLLDKALLSSTKAEGKMNDLRALEALHTSLKQAMDRCEQNSLIRSSGDKERSYTTAEDHYCIMLIKSEMQTISFYKRAAEMVHSKLSKSSPGVASLVDGKFEMTAMDLEHINDLVGAFLTIRYPGVSI</sequence>
<organism evidence="2 3">
    <name type="scientific">Skeletonema marinoi</name>
    <dbReference type="NCBI Taxonomy" id="267567"/>
    <lineage>
        <taxon>Eukaryota</taxon>
        <taxon>Sar</taxon>
        <taxon>Stramenopiles</taxon>
        <taxon>Ochrophyta</taxon>
        <taxon>Bacillariophyta</taxon>
        <taxon>Coscinodiscophyceae</taxon>
        <taxon>Thalassiosirophycidae</taxon>
        <taxon>Thalassiosirales</taxon>
        <taxon>Skeletonemataceae</taxon>
        <taxon>Skeletonema</taxon>
        <taxon>Skeletonema marinoi-dohrnii complex</taxon>
    </lineage>
</organism>
<evidence type="ECO:0000313" key="2">
    <source>
        <dbReference type="EMBL" id="KAK1732826.1"/>
    </source>
</evidence>
<comment type="caution">
    <text evidence="2">The sequence shown here is derived from an EMBL/GenBank/DDBJ whole genome shotgun (WGS) entry which is preliminary data.</text>
</comment>
<feature type="compositionally biased region" description="Acidic residues" evidence="1">
    <location>
        <begin position="459"/>
        <end position="480"/>
    </location>
</feature>
<proteinExistence type="predicted"/>
<feature type="region of interest" description="Disordered" evidence="1">
    <location>
        <begin position="209"/>
        <end position="233"/>
    </location>
</feature>
<accession>A0AAD8XT01</accession>
<dbReference type="InterPro" id="IPR046341">
    <property type="entry name" value="SET_dom_sf"/>
</dbReference>
<protein>
    <submittedName>
        <fullName evidence="2">SET domain-containing protein</fullName>
        <ecNumber evidence="2">2.1.1.-</ecNumber>
    </submittedName>
</protein>
<dbReference type="SUPFAM" id="SSF82199">
    <property type="entry name" value="SET domain"/>
    <property type="match status" value="1"/>
</dbReference>
<dbReference type="PANTHER" id="PTHR13271">
    <property type="entry name" value="UNCHARACTERIZED PUTATIVE METHYLTRANSFERASE"/>
    <property type="match status" value="1"/>
</dbReference>
<feature type="region of interest" description="Disordered" evidence="1">
    <location>
        <begin position="434"/>
        <end position="487"/>
    </location>
</feature>
<dbReference type="PANTHER" id="PTHR13271:SF152">
    <property type="entry name" value="UBIQUITIN-LIKE DOMAIN-CONTAINING PROTEIN"/>
    <property type="match status" value="1"/>
</dbReference>
<dbReference type="InterPro" id="IPR050600">
    <property type="entry name" value="SETD3_SETD6_MTase"/>
</dbReference>
<keyword evidence="2" id="KW-0489">Methyltransferase</keyword>
<feature type="compositionally biased region" description="Acidic residues" evidence="1">
    <location>
        <begin position="434"/>
        <end position="450"/>
    </location>
</feature>
<gene>
    <name evidence="2" type="ORF">QTG54_016538</name>
</gene>
<keyword evidence="3" id="KW-1185">Reference proteome</keyword>
<reference evidence="2" key="1">
    <citation type="submission" date="2023-06" db="EMBL/GenBank/DDBJ databases">
        <title>Survivors Of The Sea: Transcriptome response of Skeletonema marinoi to long-term dormancy.</title>
        <authorList>
            <person name="Pinder M.I.M."/>
            <person name="Kourtchenko O."/>
            <person name="Robertson E.K."/>
            <person name="Larsson T."/>
            <person name="Maumus F."/>
            <person name="Osuna-Cruz C.M."/>
            <person name="Vancaester E."/>
            <person name="Stenow R."/>
            <person name="Vandepoele K."/>
            <person name="Ploug H."/>
            <person name="Bruchert V."/>
            <person name="Godhe A."/>
            <person name="Topel M."/>
        </authorList>
    </citation>
    <scope>NUCLEOTIDE SEQUENCE</scope>
    <source>
        <strain evidence="2">R05AC</strain>
    </source>
</reference>
<feature type="region of interest" description="Disordered" evidence="1">
    <location>
        <begin position="297"/>
        <end position="345"/>
    </location>
</feature>
<dbReference type="EMBL" id="JATAAI010000057">
    <property type="protein sequence ID" value="KAK1732826.1"/>
    <property type="molecule type" value="Genomic_DNA"/>
</dbReference>
<dbReference type="GO" id="GO:0032259">
    <property type="term" value="P:methylation"/>
    <property type="evidence" value="ECO:0007669"/>
    <property type="project" value="UniProtKB-KW"/>
</dbReference>